<dbReference type="RefSeq" id="WP_345109610.1">
    <property type="nucleotide sequence ID" value="NZ_BAABDH010000012.1"/>
</dbReference>
<dbReference type="Proteomes" id="UP001499909">
    <property type="component" value="Unassembled WGS sequence"/>
</dbReference>
<reference evidence="2" key="1">
    <citation type="journal article" date="2019" name="Int. J. Syst. Evol. Microbiol.">
        <title>The Global Catalogue of Microorganisms (GCM) 10K type strain sequencing project: providing services to taxonomists for standard genome sequencing and annotation.</title>
        <authorList>
            <consortium name="The Broad Institute Genomics Platform"/>
            <consortium name="The Broad Institute Genome Sequencing Center for Infectious Disease"/>
            <person name="Wu L."/>
            <person name="Ma J."/>
        </authorList>
    </citation>
    <scope>NUCLEOTIDE SEQUENCE [LARGE SCALE GENOMIC DNA]</scope>
    <source>
        <strain evidence="2">JCM 17214</strain>
    </source>
</reference>
<proteinExistence type="predicted"/>
<gene>
    <name evidence="1" type="ORF">GCM10022406_04990</name>
</gene>
<evidence type="ECO:0000313" key="1">
    <source>
        <dbReference type="EMBL" id="GAA3921861.1"/>
    </source>
</evidence>
<accession>A0ABP7MFM6</accession>
<comment type="caution">
    <text evidence="1">The sequence shown here is derived from an EMBL/GenBank/DDBJ whole genome shotgun (WGS) entry which is preliminary data.</text>
</comment>
<organism evidence="1 2">
    <name type="scientific">Hymenobacter algoricola</name>
    <dbReference type="NCBI Taxonomy" id="486267"/>
    <lineage>
        <taxon>Bacteria</taxon>
        <taxon>Pseudomonadati</taxon>
        <taxon>Bacteroidota</taxon>
        <taxon>Cytophagia</taxon>
        <taxon>Cytophagales</taxon>
        <taxon>Hymenobacteraceae</taxon>
        <taxon>Hymenobacter</taxon>
    </lineage>
</organism>
<protein>
    <submittedName>
        <fullName evidence="1">Uncharacterized protein</fullName>
    </submittedName>
</protein>
<keyword evidence="2" id="KW-1185">Reference proteome</keyword>
<evidence type="ECO:0000313" key="2">
    <source>
        <dbReference type="Proteomes" id="UP001499909"/>
    </source>
</evidence>
<dbReference type="EMBL" id="BAABDH010000012">
    <property type="protein sequence ID" value="GAA3921861.1"/>
    <property type="molecule type" value="Genomic_DNA"/>
</dbReference>
<sequence>MSDSDLLYDVNLQQMPAEYLQARWRVEQQRSGATPETGWSDATDLELSSHALHLQGKTFPSLTGSWTIERSSLLSQPYLALELPSSQTQALITRFRRSPDGKRRQLRLYFRSGLEIELNHP</sequence>
<name>A0ABP7MFM6_9BACT</name>